<dbReference type="PANTHER" id="PTHR38788:SF3">
    <property type="entry name" value="CLR5 DOMAIN-CONTAINING PROTEIN"/>
    <property type="match status" value="1"/>
</dbReference>
<name>A0AAN6WZ12_9PEZI</name>
<organism evidence="3 4">
    <name type="scientific">Podospora australis</name>
    <dbReference type="NCBI Taxonomy" id="1536484"/>
    <lineage>
        <taxon>Eukaryota</taxon>
        <taxon>Fungi</taxon>
        <taxon>Dikarya</taxon>
        <taxon>Ascomycota</taxon>
        <taxon>Pezizomycotina</taxon>
        <taxon>Sordariomycetes</taxon>
        <taxon>Sordariomycetidae</taxon>
        <taxon>Sordariales</taxon>
        <taxon>Podosporaceae</taxon>
        <taxon>Podospora</taxon>
    </lineage>
</organism>
<keyword evidence="4" id="KW-1185">Reference proteome</keyword>
<evidence type="ECO:0000313" key="3">
    <source>
        <dbReference type="EMBL" id="KAK4190924.1"/>
    </source>
</evidence>
<gene>
    <name evidence="3" type="ORF">QBC35DRAFT_448852</name>
</gene>
<dbReference type="PANTHER" id="PTHR38788">
    <property type="entry name" value="CLR5 DOMAIN-CONTAINING PROTEIN"/>
    <property type="match status" value="1"/>
</dbReference>
<feature type="compositionally biased region" description="Basic and acidic residues" evidence="1">
    <location>
        <begin position="67"/>
        <end position="83"/>
    </location>
</feature>
<reference evidence="3" key="1">
    <citation type="journal article" date="2023" name="Mol. Phylogenet. Evol.">
        <title>Genome-scale phylogeny and comparative genomics of the fungal order Sordariales.</title>
        <authorList>
            <person name="Hensen N."/>
            <person name="Bonometti L."/>
            <person name="Westerberg I."/>
            <person name="Brannstrom I.O."/>
            <person name="Guillou S."/>
            <person name="Cros-Aarteil S."/>
            <person name="Calhoun S."/>
            <person name="Haridas S."/>
            <person name="Kuo A."/>
            <person name="Mondo S."/>
            <person name="Pangilinan J."/>
            <person name="Riley R."/>
            <person name="LaButti K."/>
            <person name="Andreopoulos B."/>
            <person name="Lipzen A."/>
            <person name="Chen C."/>
            <person name="Yan M."/>
            <person name="Daum C."/>
            <person name="Ng V."/>
            <person name="Clum A."/>
            <person name="Steindorff A."/>
            <person name="Ohm R.A."/>
            <person name="Martin F."/>
            <person name="Silar P."/>
            <person name="Natvig D.O."/>
            <person name="Lalanne C."/>
            <person name="Gautier V."/>
            <person name="Ament-Velasquez S.L."/>
            <person name="Kruys A."/>
            <person name="Hutchinson M.I."/>
            <person name="Powell A.J."/>
            <person name="Barry K."/>
            <person name="Miller A.N."/>
            <person name="Grigoriev I.V."/>
            <person name="Debuchy R."/>
            <person name="Gladieux P."/>
            <person name="Hiltunen Thoren M."/>
            <person name="Johannesson H."/>
        </authorList>
    </citation>
    <scope>NUCLEOTIDE SEQUENCE</scope>
    <source>
        <strain evidence="3">PSN309</strain>
    </source>
</reference>
<dbReference type="Pfam" id="PF14420">
    <property type="entry name" value="Clr5"/>
    <property type="match status" value="1"/>
</dbReference>
<evidence type="ECO:0000313" key="4">
    <source>
        <dbReference type="Proteomes" id="UP001302126"/>
    </source>
</evidence>
<dbReference type="AlphaFoldDB" id="A0AAN6WZ12"/>
<feature type="region of interest" description="Disordered" evidence="1">
    <location>
        <begin position="54"/>
        <end position="103"/>
    </location>
</feature>
<dbReference type="Proteomes" id="UP001302126">
    <property type="component" value="Unassembled WGS sequence"/>
</dbReference>
<evidence type="ECO:0000256" key="1">
    <source>
        <dbReference type="SAM" id="MobiDB-lite"/>
    </source>
</evidence>
<reference evidence="3" key="2">
    <citation type="submission" date="2023-05" db="EMBL/GenBank/DDBJ databases">
        <authorList>
            <consortium name="Lawrence Berkeley National Laboratory"/>
            <person name="Steindorff A."/>
            <person name="Hensen N."/>
            <person name="Bonometti L."/>
            <person name="Westerberg I."/>
            <person name="Brannstrom I.O."/>
            <person name="Guillou S."/>
            <person name="Cros-Aarteil S."/>
            <person name="Calhoun S."/>
            <person name="Haridas S."/>
            <person name="Kuo A."/>
            <person name="Mondo S."/>
            <person name="Pangilinan J."/>
            <person name="Riley R."/>
            <person name="Labutti K."/>
            <person name="Andreopoulos B."/>
            <person name="Lipzen A."/>
            <person name="Chen C."/>
            <person name="Yanf M."/>
            <person name="Daum C."/>
            <person name="Ng V."/>
            <person name="Clum A."/>
            <person name="Ohm R."/>
            <person name="Martin F."/>
            <person name="Silar P."/>
            <person name="Natvig D."/>
            <person name="Lalanne C."/>
            <person name="Gautier V."/>
            <person name="Ament-Velasquez S.L."/>
            <person name="Kruys A."/>
            <person name="Hutchinson M.I."/>
            <person name="Powell A.J."/>
            <person name="Barry K."/>
            <person name="Miller A.N."/>
            <person name="Grigoriev I.V."/>
            <person name="Debuchy R."/>
            <person name="Gladieux P."/>
            <person name="Thoren M.H."/>
            <person name="Johannesson H."/>
        </authorList>
    </citation>
    <scope>NUCLEOTIDE SEQUENCE</scope>
    <source>
        <strain evidence="3">PSN309</strain>
    </source>
</reference>
<proteinExistence type="predicted"/>
<dbReference type="InterPro" id="IPR025676">
    <property type="entry name" value="Clr5_dom"/>
</dbReference>
<sequence>MTKDWEAYKQVILEEYKTQNRPLHEVRALMEEKYNFKASIRAYRSRLDRWGITKYNRRSKRSQSEGALDRGDVHHEENRKSSEESEATMAGLDEPATSVGYGR</sequence>
<comment type="caution">
    <text evidence="3">The sequence shown here is derived from an EMBL/GenBank/DDBJ whole genome shotgun (WGS) entry which is preliminary data.</text>
</comment>
<protein>
    <submittedName>
        <fullName evidence="3">Clr5 domain-containing protein</fullName>
    </submittedName>
</protein>
<dbReference type="EMBL" id="MU864362">
    <property type="protein sequence ID" value="KAK4190924.1"/>
    <property type="molecule type" value="Genomic_DNA"/>
</dbReference>
<accession>A0AAN6WZ12</accession>
<feature type="domain" description="Clr5" evidence="2">
    <location>
        <begin position="1"/>
        <end position="54"/>
    </location>
</feature>
<evidence type="ECO:0000259" key="2">
    <source>
        <dbReference type="Pfam" id="PF14420"/>
    </source>
</evidence>